<keyword evidence="4" id="KW-1185">Reference proteome</keyword>
<accession>A0A8S1NW05</accession>
<keyword evidence="1" id="KW-0472">Membrane</keyword>
<name>A0A8S1NW05_9CILI</name>
<comment type="caution">
    <text evidence="3">The sequence shown here is derived from an EMBL/GenBank/DDBJ whole genome shotgun (WGS) entry which is preliminary data.</text>
</comment>
<feature type="domain" description="Potassium channel" evidence="2">
    <location>
        <begin position="334"/>
        <end position="394"/>
    </location>
</feature>
<gene>
    <name evidence="3" type="ORF">PSON_ATCC_30995.1.T0670089</name>
</gene>
<dbReference type="PANTHER" id="PTHR45689">
    <property type="entry name" value="I[[H]] CHANNEL, ISOFORM E"/>
    <property type="match status" value="1"/>
</dbReference>
<protein>
    <recommendedName>
        <fullName evidence="2">Potassium channel domain-containing protein</fullName>
    </recommendedName>
</protein>
<keyword evidence="1" id="KW-0812">Transmembrane</keyword>
<dbReference type="GO" id="GO:0098855">
    <property type="term" value="C:HCN channel complex"/>
    <property type="evidence" value="ECO:0007669"/>
    <property type="project" value="TreeGrafter"/>
</dbReference>
<dbReference type="GO" id="GO:0005249">
    <property type="term" value="F:voltage-gated potassium channel activity"/>
    <property type="evidence" value="ECO:0007669"/>
    <property type="project" value="TreeGrafter"/>
</dbReference>
<dbReference type="InterPro" id="IPR051413">
    <property type="entry name" value="K/Na_HCN_channel"/>
</dbReference>
<dbReference type="EMBL" id="CAJJDN010000067">
    <property type="protein sequence ID" value="CAD8096828.1"/>
    <property type="molecule type" value="Genomic_DNA"/>
</dbReference>
<dbReference type="GO" id="GO:0003254">
    <property type="term" value="P:regulation of membrane depolarization"/>
    <property type="evidence" value="ECO:0007669"/>
    <property type="project" value="TreeGrafter"/>
</dbReference>
<evidence type="ECO:0000313" key="3">
    <source>
        <dbReference type="EMBL" id="CAD8096828.1"/>
    </source>
</evidence>
<feature type="transmembrane region" description="Helical" evidence="1">
    <location>
        <begin position="220"/>
        <end position="243"/>
    </location>
</feature>
<dbReference type="Pfam" id="PF07885">
    <property type="entry name" value="Ion_trans_2"/>
    <property type="match status" value="1"/>
</dbReference>
<evidence type="ECO:0000313" key="4">
    <source>
        <dbReference type="Proteomes" id="UP000692954"/>
    </source>
</evidence>
<feature type="transmembrane region" description="Helical" evidence="1">
    <location>
        <begin position="177"/>
        <end position="199"/>
    </location>
</feature>
<dbReference type="GO" id="GO:0035725">
    <property type="term" value="P:sodium ion transmembrane transport"/>
    <property type="evidence" value="ECO:0007669"/>
    <property type="project" value="TreeGrafter"/>
</dbReference>
<keyword evidence="1" id="KW-1133">Transmembrane helix</keyword>
<dbReference type="OrthoDB" id="433309at2759"/>
<dbReference type="Proteomes" id="UP000692954">
    <property type="component" value="Unassembled WGS sequence"/>
</dbReference>
<evidence type="ECO:0000259" key="2">
    <source>
        <dbReference type="Pfam" id="PF07885"/>
    </source>
</evidence>
<dbReference type="AlphaFoldDB" id="A0A8S1NW05"/>
<sequence length="863" mass="103102">MYSSCRQDIKSSNSDGRETFLNKNVKSLYVTKSSRQSNLKHRMISFLTRQATKDFQSKLIYKNLATKNKYVKQFIDKLLARKFFQIHFKDYHYRLLNEKYSAIIQKVDKNSQLIKNQLSSFCGPLYHWLAKKINKLPLIYPQSIYKTIWDVFATIARLYFLYMIPVDICWTEEQLLFGNYFISTLTMIIILFIDLFISLNTVFYEAGKIVTSRVQIIKNVLWQSFGMEWISIFIVLILLLYSIQTDTKVDINTNPYYLILLLFLSHYKNVQNKGKQYEMALHFTRQTSSILQLFKFILLIFYVIHIFGCLWFWGGQFSELYRENSWMDDRNLLDKPWNIQYLQSFYYACVTMFTVGYGDITPKSDEERIIAIILIMVSSVQLPYSINTVGQVISEITSQSDIQKKNIRILNTYLHKKRIPKAFQEQIREYLKQYWLQQQEEETLEEKAIINQLSEKLQEQLMWQVNTQVIREMPFFSQFSRPFQKALSKRISVVNLLPENEFRKELDQFVCYVEKGQISVCTEGQNKIQIKQIMIGQIFGLKGFVLGVSAQEIYKSVGFTKLLMICRYDFMQLLKEFPRDFELYCKTRDGIQFSQNIWDEQCMSCQSLQHSIINCPMLHYIPQKELIIKRHQFDHKQTRIKFQRNKRICNNTLDLETLKKIQNEYYKKYHFDFQEKPPNENKSQIQIPKIIIQHSSPPAPSRINSQFNININDPFGFNQVQGLKHSISIIGRPQNLNQIDYVRQNNQQIINYDPEQENLMNDAIEDQLKQRYQQLKSYKNLPPKDKEAISFLIMKYKNFKKFEKKELRNFEQKKSYTDYYPEHNDENMIEIANLGKRNNIISKLMPYLLFPNVFFQRFQKKLY</sequence>
<reference evidence="3" key="1">
    <citation type="submission" date="2021-01" db="EMBL/GenBank/DDBJ databases">
        <authorList>
            <consortium name="Genoscope - CEA"/>
            <person name="William W."/>
        </authorList>
    </citation>
    <scope>NUCLEOTIDE SEQUENCE</scope>
</reference>
<evidence type="ECO:0000256" key="1">
    <source>
        <dbReference type="SAM" id="Phobius"/>
    </source>
</evidence>
<dbReference type="PANTHER" id="PTHR45689:SF5">
    <property type="entry name" value="I[[H]] CHANNEL, ISOFORM E"/>
    <property type="match status" value="1"/>
</dbReference>
<proteinExistence type="predicted"/>
<organism evidence="3 4">
    <name type="scientific">Paramecium sonneborni</name>
    <dbReference type="NCBI Taxonomy" id="65129"/>
    <lineage>
        <taxon>Eukaryota</taxon>
        <taxon>Sar</taxon>
        <taxon>Alveolata</taxon>
        <taxon>Ciliophora</taxon>
        <taxon>Intramacronucleata</taxon>
        <taxon>Oligohymenophorea</taxon>
        <taxon>Peniculida</taxon>
        <taxon>Parameciidae</taxon>
        <taxon>Paramecium</taxon>
    </lineage>
</organism>
<feature type="transmembrane region" description="Helical" evidence="1">
    <location>
        <begin position="290"/>
        <end position="313"/>
    </location>
</feature>
<dbReference type="InterPro" id="IPR013099">
    <property type="entry name" value="K_chnl_dom"/>
</dbReference>